<organism evidence="3 4">
    <name type="scientific">Maribrevibacterium harenarium</name>
    <dbReference type="NCBI Taxonomy" id="2589817"/>
    <lineage>
        <taxon>Bacteria</taxon>
        <taxon>Pseudomonadati</taxon>
        <taxon>Pseudomonadota</taxon>
        <taxon>Gammaproteobacteria</taxon>
        <taxon>Oceanospirillales</taxon>
        <taxon>Oceanospirillaceae</taxon>
        <taxon>Maribrevibacterium</taxon>
    </lineage>
</organism>
<name>A0A501WW62_9GAMM</name>
<evidence type="ECO:0000256" key="1">
    <source>
        <dbReference type="SAM" id="Phobius"/>
    </source>
</evidence>
<dbReference type="PANTHER" id="PTHR38690:SF1">
    <property type="entry name" value="PROTEASE"/>
    <property type="match status" value="1"/>
</dbReference>
<dbReference type="EMBL" id="VFRR01000012">
    <property type="protein sequence ID" value="TPE52364.1"/>
    <property type="molecule type" value="Genomic_DNA"/>
</dbReference>
<evidence type="ECO:0000313" key="4">
    <source>
        <dbReference type="Proteomes" id="UP000315901"/>
    </source>
</evidence>
<dbReference type="Pfam" id="PF13116">
    <property type="entry name" value="YhdP"/>
    <property type="match status" value="1"/>
</dbReference>
<dbReference type="Proteomes" id="UP000315901">
    <property type="component" value="Unassembled WGS sequence"/>
</dbReference>
<feature type="transmembrane region" description="Helical" evidence="1">
    <location>
        <begin position="12"/>
        <end position="37"/>
    </location>
</feature>
<sequence length="1264" mass="138061">MVWLFSVLVRTIFWGVTTLMALFALGVVFSDTLFPLVDEYRPQIEKNISQITGMDASVAKLNARLDGLTLVLQAEKVALALPQQEPVIQLDQGEVALDLVQSLLKFAPQFTSVSLSGPTIKLAEQDGHISLQGMPPETQSQSDPNIAVRRVLNYISDQRDVRISDVALSFTSQRFGRHQVMIPSIRAAQQTDGSYLAADVYLNEQTAPLVLRGHSSKTDSLLPGKQFTLFAKLPEQHVELATLFNGDGPLRRWQSLDVGGQVWLHLSENGVTTVKSQLDTLTLKSVSGDQFHLPALLNARLDQGNVRGALSQIQWRLNNQALPTTNMEFAWYGSDQRMEMAFDRLDAQFANRLALNFLEEEWRVHGLLSGLDPSGVAANGSLTLRLADQVSYQYRSNLIGAAVKGNNGIPLASGVNGVFSLSDQGGSIEFVAQDSTLGFPTVYDQVWQTQRLSGHVEWRRQQDAFIVSGKKLHVIRNGADIRGGFRLEVVEDGEDWLDLNLNAVNIPIDDRLDYIPPRALSQNLTDWLQNAFQGGQVDSTDVLVHTNLSNGATQVRIDLSAQTEAVSFDPSWPAATDVTARFVYDRSGVNVLVSKGDLEGLAVKDLNITVPISHGQANWLTLAGQVEDDVPTILNALRSTPLGDSVLSPFARWTVLGAAVGKYAVAIPLVAGENEPKVNLDIEFADNAMYMEDLQLALQIDKGKLLYRSNEGLTGSWFEVETLGGTSRAELSSRTVDDRFVVQLGLSGTASGRDIALWRQLGDGVAGKLAGRLAYDGTVAINQSQLGQVDIALAADLTDSEMKLPAPLAKANGEAAQAKIDVRVFENQALISADIDDQIHSRSLFIDGQAASVDIAIGQPLDIDSQSFPEGMALSGQAKSTDLRDWMELIQSFADRESPSTLELSAPSWLRSANILVDEVVLNDSNTLHNAKLAFDRATGTDLSLSSDEINAKLGRKDGLPLLHVGYLNWRTSSSEDKVDDSNESPISVESLPSAYIRIDNMFIDDQPYGDWQATITKQNDSVVINPITTSLKSGNFSGSLFWQGGSSPNVELVVKVSGKDAKELTSKFSPVPFISSQNYELDVVLSWQSHVFDFDRDTLDGRIAFAVENGNFNQVDKLPPFLRVLGIFNINALTKRLAFNFKDLYEPGMPFDDFTGLLNIENGQLLTTEPVLVSSPTAEVSLFGKADLVNEVLDERLTATVPISSSLPIAGLLLATPQIAGLLFITDKLIGDQISKVTSIQYQIDGPFDNPNVEPVKYKPVQR</sequence>
<keyword evidence="1" id="KW-0812">Transmembrane</keyword>
<feature type="domain" description="YhdP central" evidence="2">
    <location>
        <begin position="1"/>
        <end position="1254"/>
    </location>
</feature>
<comment type="caution">
    <text evidence="3">The sequence shown here is derived from an EMBL/GenBank/DDBJ whole genome shotgun (WGS) entry which is preliminary data.</text>
</comment>
<protein>
    <recommendedName>
        <fullName evidence="2">YhdP central domain-containing protein</fullName>
    </recommendedName>
</protein>
<gene>
    <name evidence="3" type="ORF">FJM67_07955</name>
</gene>
<keyword evidence="1" id="KW-1133">Transmembrane helix</keyword>
<reference evidence="3 4" key="1">
    <citation type="submission" date="2019-06" db="EMBL/GenBank/DDBJ databases">
        <title>A novel bacterium of genus Marinomonas, isolated from coastal sand.</title>
        <authorList>
            <person name="Huang H."/>
            <person name="Mo K."/>
            <person name="Hu Y."/>
        </authorList>
    </citation>
    <scope>NUCLEOTIDE SEQUENCE [LARGE SCALE GENOMIC DNA]</scope>
    <source>
        <strain evidence="3 4">HB171799</strain>
    </source>
</reference>
<dbReference type="OrthoDB" id="9762238at2"/>
<evidence type="ECO:0000313" key="3">
    <source>
        <dbReference type="EMBL" id="TPE52364.1"/>
    </source>
</evidence>
<accession>A0A501WW62</accession>
<proteinExistence type="predicted"/>
<keyword evidence="4" id="KW-1185">Reference proteome</keyword>
<dbReference type="AlphaFoldDB" id="A0A501WW62"/>
<dbReference type="PANTHER" id="PTHR38690">
    <property type="entry name" value="PROTEASE-RELATED"/>
    <property type="match status" value="1"/>
</dbReference>
<dbReference type="InterPro" id="IPR011836">
    <property type="entry name" value="YhdP"/>
</dbReference>
<dbReference type="InterPro" id="IPR025263">
    <property type="entry name" value="YhdP_central"/>
</dbReference>
<evidence type="ECO:0000259" key="2">
    <source>
        <dbReference type="Pfam" id="PF13116"/>
    </source>
</evidence>
<keyword evidence="1" id="KW-0472">Membrane</keyword>